<keyword evidence="3 4" id="KW-0446">Lipid-binding</keyword>
<dbReference type="Proteomes" id="UP001634393">
    <property type="component" value="Unassembled WGS sequence"/>
</dbReference>
<dbReference type="Gene3D" id="1.10.110.10">
    <property type="entry name" value="Plant lipid-transfer and hydrophobic proteins"/>
    <property type="match status" value="3"/>
</dbReference>
<dbReference type="EMBL" id="JBJXBP010000003">
    <property type="protein sequence ID" value="KAL3839951.1"/>
    <property type="molecule type" value="Genomic_DNA"/>
</dbReference>
<evidence type="ECO:0000313" key="8">
    <source>
        <dbReference type="Proteomes" id="UP001634393"/>
    </source>
</evidence>
<gene>
    <name evidence="7" type="ORF">ACJIZ3_024542</name>
</gene>
<evidence type="ECO:0000259" key="6">
    <source>
        <dbReference type="SMART" id="SM00499"/>
    </source>
</evidence>
<keyword evidence="8" id="KW-1185">Reference proteome</keyword>
<comment type="similarity">
    <text evidence="1 4">Belongs to the plant LTP family.</text>
</comment>
<reference evidence="7 8" key="1">
    <citation type="submission" date="2024-12" db="EMBL/GenBank/DDBJ databases">
        <title>The unique morphological basis and parallel evolutionary history of personate flowers in Penstemon.</title>
        <authorList>
            <person name="Depatie T.H."/>
            <person name="Wessinger C.A."/>
        </authorList>
    </citation>
    <scope>NUCLEOTIDE SEQUENCE [LARGE SCALE GENOMIC DNA]</scope>
    <source>
        <strain evidence="7">WTNN_2</strain>
        <tissue evidence="7">Leaf</tissue>
    </source>
</reference>
<feature type="signal peptide" evidence="5">
    <location>
        <begin position="1"/>
        <end position="26"/>
    </location>
</feature>
<dbReference type="CDD" id="cd01960">
    <property type="entry name" value="nsLTP1"/>
    <property type="match status" value="3"/>
</dbReference>
<feature type="chain" id="PRO_5044746495" description="Non-specific lipid-transfer protein" evidence="5">
    <location>
        <begin position="27"/>
        <end position="378"/>
    </location>
</feature>
<evidence type="ECO:0000256" key="3">
    <source>
        <dbReference type="ARBA" id="ARBA00023121"/>
    </source>
</evidence>
<feature type="domain" description="Bifunctional inhibitor/plant lipid transfer protein/seed storage helical" evidence="6">
    <location>
        <begin position="30"/>
        <end position="113"/>
    </location>
</feature>
<comment type="caution">
    <text evidence="7">The sequence shown here is derived from an EMBL/GenBank/DDBJ whole genome shotgun (WGS) entry which is preliminary data.</text>
</comment>
<name>A0ABD3TTF4_9LAMI</name>
<accession>A0ABD3TTF4</accession>
<dbReference type="Pfam" id="PF00234">
    <property type="entry name" value="Tryp_alpha_amyl"/>
    <property type="match status" value="3"/>
</dbReference>
<dbReference type="SMART" id="SM00499">
    <property type="entry name" value="AAI"/>
    <property type="match status" value="3"/>
</dbReference>
<dbReference type="PRINTS" id="PR00382">
    <property type="entry name" value="LIPIDTRNSFER"/>
</dbReference>
<feature type="domain" description="Bifunctional inhibitor/plant lipid transfer protein/seed storage helical" evidence="6">
    <location>
        <begin position="166"/>
        <end position="251"/>
    </location>
</feature>
<proteinExistence type="inferred from homology"/>
<dbReference type="PANTHER" id="PTHR33076">
    <property type="entry name" value="NON-SPECIFIC LIPID-TRANSFER PROTEIN 2-RELATED"/>
    <property type="match status" value="1"/>
</dbReference>
<feature type="domain" description="Bifunctional inhibitor/plant lipid transfer protein/seed storage helical" evidence="6">
    <location>
        <begin position="279"/>
        <end position="362"/>
    </location>
</feature>
<comment type="function">
    <text evidence="4">Plant non-specific lipid-transfer proteins transfer phospholipids as well as galactolipids across membranes. May play a role in wax or cutin deposition in the cell walls of expanding epidermal cells and certain secretory tissues.</text>
</comment>
<dbReference type="InterPro" id="IPR016140">
    <property type="entry name" value="Bifunc_inhib/LTP/seed_store"/>
</dbReference>
<evidence type="ECO:0000256" key="5">
    <source>
        <dbReference type="SAM" id="SignalP"/>
    </source>
</evidence>
<evidence type="ECO:0000256" key="2">
    <source>
        <dbReference type="ARBA" id="ARBA00022448"/>
    </source>
</evidence>
<protein>
    <recommendedName>
        <fullName evidence="4">Non-specific lipid-transfer protein</fullName>
    </recommendedName>
</protein>
<sequence>MLSKFVGAVLLCMAVQATLFVPHAEAVVSCGRVQNGLVSCLGFLQGRALVPQCCNGIRAVAASARTTTDRRATCQCLKTASRSLKSIDFGKAAILPGRCGVRIPFKISPNVDCSRWILESSCREGLVSFKLINLIRCIFRPLMLAVIIAVVVLGSEPPRSDAAISCSTVANALSPCINYVVYGGVAPPAECCNGARSLYGQARSTPDRQAVCSCVKSVASSATPAMISNAAALPGKCGISIPYQISPSTDCSKYSMCMFLIATVCLAVIAPRGDAAVGCGTVVSYMKPCIPYVSNRGPLGGCCGGVKGLYAAAKTTPDRQSVCGCLKSLSSSISGINYGKAAGLASQCGVSIPYKISPSTDCSKKNIILFQKENINVV</sequence>
<dbReference type="InterPro" id="IPR000528">
    <property type="entry name" value="Plant_nsLTP"/>
</dbReference>
<dbReference type="SUPFAM" id="SSF47699">
    <property type="entry name" value="Bifunctional inhibitor/lipid-transfer protein/seed storage 2S albumin"/>
    <property type="match status" value="3"/>
</dbReference>
<dbReference type="AlphaFoldDB" id="A0ABD3TTF4"/>
<dbReference type="GO" id="GO:0008289">
    <property type="term" value="F:lipid binding"/>
    <property type="evidence" value="ECO:0007669"/>
    <property type="project" value="UniProtKB-KW"/>
</dbReference>
<evidence type="ECO:0000313" key="7">
    <source>
        <dbReference type="EMBL" id="KAL3839951.1"/>
    </source>
</evidence>
<keyword evidence="2 4" id="KW-0813">Transport</keyword>
<evidence type="ECO:0000256" key="1">
    <source>
        <dbReference type="ARBA" id="ARBA00009748"/>
    </source>
</evidence>
<organism evidence="7 8">
    <name type="scientific">Penstemon smallii</name>
    <dbReference type="NCBI Taxonomy" id="265156"/>
    <lineage>
        <taxon>Eukaryota</taxon>
        <taxon>Viridiplantae</taxon>
        <taxon>Streptophyta</taxon>
        <taxon>Embryophyta</taxon>
        <taxon>Tracheophyta</taxon>
        <taxon>Spermatophyta</taxon>
        <taxon>Magnoliopsida</taxon>
        <taxon>eudicotyledons</taxon>
        <taxon>Gunneridae</taxon>
        <taxon>Pentapetalae</taxon>
        <taxon>asterids</taxon>
        <taxon>lamiids</taxon>
        <taxon>Lamiales</taxon>
        <taxon>Plantaginaceae</taxon>
        <taxon>Cheloneae</taxon>
        <taxon>Penstemon</taxon>
    </lineage>
</organism>
<dbReference type="InterPro" id="IPR036312">
    <property type="entry name" value="Bifun_inhib/LTP/seed_sf"/>
</dbReference>
<keyword evidence="5" id="KW-0732">Signal</keyword>
<evidence type="ECO:0000256" key="4">
    <source>
        <dbReference type="RuleBase" id="RU000628"/>
    </source>
</evidence>